<name>A3IT01_9CHRO</name>
<reference evidence="2 3" key="1">
    <citation type="submission" date="2007-03" db="EMBL/GenBank/DDBJ databases">
        <authorList>
            <person name="Stal L."/>
            <person name="Ferriera S."/>
            <person name="Johnson J."/>
            <person name="Kravitz S."/>
            <person name="Beeson K."/>
            <person name="Sutton G."/>
            <person name="Rogers Y.-H."/>
            <person name="Friedman R."/>
            <person name="Frazier M."/>
            <person name="Venter J.C."/>
        </authorList>
    </citation>
    <scope>NUCLEOTIDE SEQUENCE [LARGE SCALE GENOMIC DNA]</scope>
    <source>
        <strain evidence="2 3">CCY0110</strain>
    </source>
</reference>
<organism evidence="2 3">
    <name type="scientific">Crocosphaera chwakensis CCY0110</name>
    <dbReference type="NCBI Taxonomy" id="391612"/>
    <lineage>
        <taxon>Bacteria</taxon>
        <taxon>Bacillati</taxon>
        <taxon>Cyanobacteriota</taxon>
        <taxon>Cyanophyceae</taxon>
        <taxon>Oscillatoriophycideae</taxon>
        <taxon>Chroococcales</taxon>
        <taxon>Aphanothecaceae</taxon>
        <taxon>Crocosphaera</taxon>
        <taxon>Crocosphaera chwakensis</taxon>
    </lineage>
</organism>
<evidence type="ECO:0000256" key="1">
    <source>
        <dbReference type="SAM" id="MobiDB-lite"/>
    </source>
</evidence>
<comment type="caution">
    <text evidence="2">The sequence shown here is derived from an EMBL/GenBank/DDBJ whole genome shotgun (WGS) entry which is preliminary data.</text>
</comment>
<keyword evidence="3" id="KW-1185">Reference proteome</keyword>
<sequence length="264" mass="29648">MLSSSDNDLQNNVPIPSPSRPRQYRAIGLIEGQYQRSQEHQTRGILITKEGNIIDTVVLGKVLSLFKKHIDLDQPHLWIVYPRTRFANDQLQLQIAGVWEPETLHPERSNLSLSEDDLSSGVPIKSGDFSIRGQVVYASHPKKIVIVKIRQSPKNASGKPKFFKLKLQGTLPDKAVGCFWDLSVELLENQLTIKTGTNLGSMGQKKGSWDKKRSSSQFRPQKPSPKSDHPSPSSPSLDRPLSSPRRLPLPKPIKPVKNNYHKSE</sequence>
<protein>
    <submittedName>
        <fullName evidence="2">Uncharacterized protein</fullName>
    </submittedName>
</protein>
<dbReference type="OrthoDB" id="423098at2"/>
<evidence type="ECO:0000313" key="3">
    <source>
        <dbReference type="Proteomes" id="UP000003781"/>
    </source>
</evidence>
<gene>
    <name evidence="2" type="ORF">CY0110_28904</name>
</gene>
<proteinExistence type="predicted"/>
<dbReference type="eggNOG" id="ENOG502Z8D1">
    <property type="taxonomic scope" value="Bacteria"/>
</dbReference>
<feature type="compositionally biased region" description="Low complexity" evidence="1">
    <location>
        <begin position="230"/>
        <end position="246"/>
    </location>
</feature>
<feature type="compositionally biased region" description="Polar residues" evidence="1">
    <location>
        <begin position="1"/>
        <end position="14"/>
    </location>
</feature>
<dbReference type="RefSeq" id="WP_008276506.1">
    <property type="nucleotide sequence ID" value="NZ_AAXW01000025.1"/>
</dbReference>
<feature type="region of interest" description="Disordered" evidence="1">
    <location>
        <begin position="197"/>
        <end position="264"/>
    </location>
</feature>
<dbReference type="Proteomes" id="UP000003781">
    <property type="component" value="Unassembled WGS sequence"/>
</dbReference>
<evidence type="ECO:0000313" key="2">
    <source>
        <dbReference type="EMBL" id="EAZ90432.1"/>
    </source>
</evidence>
<accession>A3IT01</accession>
<feature type="region of interest" description="Disordered" evidence="1">
    <location>
        <begin position="1"/>
        <end position="21"/>
    </location>
</feature>
<dbReference type="AlphaFoldDB" id="A3IT01"/>
<dbReference type="EMBL" id="AAXW01000025">
    <property type="protein sequence ID" value="EAZ90432.1"/>
    <property type="molecule type" value="Genomic_DNA"/>
</dbReference>